<feature type="non-terminal residue" evidence="1">
    <location>
        <position position="25"/>
    </location>
</feature>
<evidence type="ECO:0000313" key="1">
    <source>
        <dbReference type="EMBL" id="TSC90682.1"/>
    </source>
</evidence>
<comment type="caution">
    <text evidence="1">The sequence shown here is derived from an EMBL/GenBank/DDBJ whole genome shotgun (WGS) entry which is preliminary data.</text>
</comment>
<reference evidence="1 2" key="1">
    <citation type="submission" date="2017-07" db="EMBL/GenBank/DDBJ databases">
        <title>Mechanisms for carbon and nitrogen cycling indicate functional differentiation within the Candidate Phyla Radiation.</title>
        <authorList>
            <person name="Danczak R.E."/>
            <person name="Johnston M.D."/>
            <person name="Kenah C."/>
            <person name="Slattery M."/>
            <person name="Wrighton K.C."/>
            <person name="Wilkins M.J."/>
        </authorList>
    </citation>
    <scope>NUCLEOTIDE SEQUENCE [LARGE SCALE GENOMIC DNA]</scope>
    <source>
        <strain evidence="1">Licking1014_96</strain>
    </source>
</reference>
<name>A0A554LCR7_9BACT</name>
<gene>
    <name evidence="1" type="ORF">CEN92_426</name>
</gene>
<accession>A0A554LCR7</accession>
<evidence type="ECO:0000313" key="2">
    <source>
        <dbReference type="Proteomes" id="UP000318296"/>
    </source>
</evidence>
<dbReference type="Proteomes" id="UP000318296">
    <property type="component" value="Unassembled WGS sequence"/>
</dbReference>
<dbReference type="EMBL" id="VMGH01000068">
    <property type="protein sequence ID" value="TSC90682.1"/>
    <property type="molecule type" value="Genomic_DNA"/>
</dbReference>
<dbReference type="AlphaFoldDB" id="A0A554LCR7"/>
<proteinExistence type="predicted"/>
<sequence>MESITTDEVAPTTKTKKWPLILFVI</sequence>
<organism evidence="1 2">
    <name type="scientific">Candidatus Berkelbacteria bacterium Licking1014_96</name>
    <dbReference type="NCBI Taxonomy" id="2017149"/>
    <lineage>
        <taxon>Bacteria</taxon>
        <taxon>Candidatus Berkelbacteria</taxon>
    </lineage>
</organism>
<protein>
    <submittedName>
        <fullName evidence="1">Uncharacterized protein</fullName>
    </submittedName>
</protein>